<reference evidence="1 2" key="1">
    <citation type="submission" date="2023-02" db="EMBL/GenBank/DDBJ databases">
        <title>Bacterial whole genome sequence for Curvibacter sp. HBC28.</title>
        <authorList>
            <person name="Le V."/>
            <person name="Ko S.-R."/>
            <person name="Ahn C.-Y."/>
            <person name="Oh H.-M."/>
        </authorList>
    </citation>
    <scope>NUCLEOTIDE SEQUENCE [LARGE SCALE GENOMIC DNA]</scope>
    <source>
        <strain evidence="1 2">HBC28</strain>
    </source>
</reference>
<comment type="caution">
    <text evidence="1">The sequence shown here is derived from an EMBL/GenBank/DDBJ whole genome shotgun (WGS) entry which is preliminary data.</text>
</comment>
<organism evidence="1 2">
    <name type="scientific">Curvibacter microcysteis</name>
    <dbReference type="NCBI Taxonomy" id="3026419"/>
    <lineage>
        <taxon>Bacteria</taxon>
        <taxon>Pseudomonadati</taxon>
        <taxon>Pseudomonadota</taxon>
        <taxon>Betaproteobacteria</taxon>
        <taxon>Burkholderiales</taxon>
        <taxon>Comamonadaceae</taxon>
        <taxon>Curvibacter</taxon>
    </lineage>
</organism>
<proteinExistence type="predicted"/>
<dbReference type="Proteomes" id="UP001528672">
    <property type="component" value="Unassembled WGS sequence"/>
</dbReference>
<name>A0ABT5MD40_9BURK</name>
<dbReference type="InterPro" id="IPR054249">
    <property type="entry name" value="DUF6976"/>
</dbReference>
<protein>
    <submittedName>
        <fullName evidence="1">Uncharacterized protein</fullName>
    </submittedName>
</protein>
<accession>A0ABT5MD40</accession>
<dbReference type="Pfam" id="PF22396">
    <property type="entry name" value="DUF6976"/>
    <property type="match status" value="1"/>
</dbReference>
<dbReference type="EMBL" id="JAQSIO010000002">
    <property type="protein sequence ID" value="MDD0814341.1"/>
    <property type="molecule type" value="Genomic_DNA"/>
</dbReference>
<keyword evidence="2" id="KW-1185">Reference proteome</keyword>
<gene>
    <name evidence="1" type="ORF">PSQ39_06835</name>
</gene>
<sequence>MNELISVQAAADLIRQGKPLSLAGPESALDQLPAGNWIGGTIPYFMVASGGVVVKEGQVFATDLSPAGEVSFASYGPEALGDISRNGPDNGFAVTILPAGSSAHQKFASDAANFEDAFLKPTVGWIAGVHLSDLGQQTPKVYDGRTATKYEDRAVVAYVKLPDDKLASIEIVNLFEPDEGDLLQFEETTFNVGQCLVNGQPTNFASYVRGRGLEAGQLPLVGDFAGAHLNASLQTVGEAGGTVVLYAPVFPGVDYRFAKPVGDYAAAFRARLAGQNADGLALSCNCILNFVFGDLEGKAIGGMAGPITFGEIAYQLLNQTMVNVRVQ</sequence>
<evidence type="ECO:0000313" key="1">
    <source>
        <dbReference type="EMBL" id="MDD0814341.1"/>
    </source>
</evidence>
<evidence type="ECO:0000313" key="2">
    <source>
        <dbReference type="Proteomes" id="UP001528672"/>
    </source>
</evidence>
<dbReference type="RefSeq" id="WP_273925957.1">
    <property type="nucleotide sequence ID" value="NZ_JAQSIO010000002.1"/>
</dbReference>